<keyword evidence="1" id="KW-0472">Membrane</keyword>
<dbReference type="EMBL" id="JABEQG010000016">
    <property type="protein sequence ID" value="MBB2156622.1"/>
    <property type="molecule type" value="Genomic_DNA"/>
</dbReference>
<dbReference type="Proteomes" id="UP000550787">
    <property type="component" value="Unassembled WGS sequence"/>
</dbReference>
<keyword evidence="1" id="KW-1133">Transmembrane helix</keyword>
<gene>
    <name evidence="2" type="primary">pilO2</name>
    <name evidence="2" type="ORF">HLH33_09925</name>
</gene>
<sequence length="388" mass="42546">MTTQIIDTRDEKWTIGGSWSTYRHRPGAHRLRKYGQEIGATHFIVLAGQQTTVGYFTIEAGSPQKTVQPLALAIAQTLGPNAYAEIEIQLDRHWIIGTGADGALLPFSDVVISAADLDRFRQRIPSELLAAPRAYDMMAADALFSEVEPQRYPLIAISRRRELRQWVAGFAAAAALLLAFQVWHRHHLAVIAERARIAAQEAADRARAAAQVPITIAPEEWIEICMRSTDRVPLFYKGWILAKWTCENRGLTLTWDRAGGTAMAAPPGILSSNGETDVDTEVLRFPQPQRMPRAGLSGKRELLAALQPLGIELHQTNPASTSALTSSSVEFTWPIDPRLGPWARIHGLSITTLEHQTGLALQGGGGRSSADLSSVYRIKARLLGDTAP</sequence>
<name>A0A7W4FFC0_GLUDI</name>
<organism evidence="2 3">
    <name type="scientific">Gluconacetobacter diazotrophicus</name>
    <name type="common">Acetobacter diazotrophicus</name>
    <dbReference type="NCBI Taxonomy" id="33996"/>
    <lineage>
        <taxon>Bacteria</taxon>
        <taxon>Pseudomonadati</taxon>
        <taxon>Pseudomonadota</taxon>
        <taxon>Alphaproteobacteria</taxon>
        <taxon>Acetobacterales</taxon>
        <taxon>Acetobacteraceae</taxon>
        <taxon>Gluconacetobacter</taxon>
    </lineage>
</organism>
<evidence type="ECO:0000313" key="3">
    <source>
        <dbReference type="Proteomes" id="UP000550787"/>
    </source>
</evidence>
<keyword evidence="1" id="KW-0812">Transmembrane</keyword>
<evidence type="ECO:0000313" key="2">
    <source>
        <dbReference type="EMBL" id="MBB2156622.1"/>
    </source>
</evidence>
<dbReference type="Pfam" id="PF06864">
    <property type="entry name" value="PAP_PilO"/>
    <property type="match status" value="1"/>
</dbReference>
<proteinExistence type="predicted"/>
<dbReference type="InterPro" id="IPR009663">
    <property type="entry name" value="PAP_PilO"/>
</dbReference>
<dbReference type="RefSeq" id="WP_183115852.1">
    <property type="nucleotide sequence ID" value="NZ_JABEQG010000016.1"/>
</dbReference>
<comment type="caution">
    <text evidence="2">The sequence shown here is derived from an EMBL/GenBank/DDBJ whole genome shotgun (WGS) entry which is preliminary data.</text>
</comment>
<dbReference type="AlphaFoldDB" id="A0A7W4FFC0"/>
<evidence type="ECO:0000256" key="1">
    <source>
        <dbReference type="SAM" id="Phobius"/>
    </source>
</evidence>
<protein>
    <submittedName>
        <fullName evidence="2">Type 4b pilus protein PilO2</fullName>
    </submittedName>
</protein>
<accession>A0A7W4FFC0</accession>
<reference evidence="2 3" key="1">
    <citation type="submission" date="2020-04" db="EMBL/GenBank/DDBJ databases">
        <title>Description of novel Gluconacetobacter.</title>
        <authorList>
            <person name="Sombolestani A."/>
        </authorList>
    </citation>
    <scope>NUCLEOTIDE SEQUENCE [LARGE SCALE GENOMIC DNA]</scope>
    <source>
        <strain evidence="2 3">LMG 7603</strain>
    </source>
</reference>
<feature type="transmembrane region" description="Helical" evidence="1">
    <location>
        <begin position="166"/>
        <end position="184"/>
    </location>
</feature>